<dbReference type="FunFam" id="1.20.1250.20:FF:001511">
    <property type="entry name" value="Solute carrier family 2, facilitated glucose transporter member 5"/>
    <property type="match status" value="1"/>
</dbReference>
<keyword evidence="18 35" id="KW-1133">Transmembrane helix</keyword>
<evidence type="ECO:0000256" key="2">
    <source>
        <dbReference type="ARBA" id="ARBA00004135"/>
    </source>
</evidence>
<evidence type="ECO:0000256" key="15">
    <source>
        <dbReference type="ARBA" id="ARBA00022597"/>
    </source>
</evidence>
<evidence type="ECO:0000256" key="29">
    <source>
        <dbReference type="ARBA" id="ARBA00041631"/>
    </source>
</evidence>
<dbReference type="Pfam" id="PF01187">
    <property type="entry name" value="MIF"/>
    <property type="match status" value="1"/>
</dbReference>
<evidence type="ECO:0000256" key="24">
    <source>
        <dbReference type="ARBA" id="ARBA00036735"/>
    </source>
</evidence>
<evidence type="ECO:0000256" key="12">
    <source>
        <dbReference type="ARBA" id="ARBA00022514"/>
    </source>
</evidence>
<dbReference type="EC" id="5.3.3.12" evidence="26"/>
<evidence type="ECO:0000256" key="6">
    <source>
        <dbReference type="ARBA" id="ARBA00005851"/>
    </source>
</evidence>
<dbReference type="InterPro" id="IPR005828">
    <property type="entry name" value="MFS_sugar_transport-like"/>
</dbReference>
<dbReference type="Pfam" id="PF00083">
    <property type="entry name" value="Sugar_tr"/>
    <property type="match status" value="1"/>
</dbReference>
<evidence type="ECO:0000256" key="9">
    <source>
        <dbReference type="ARBA" id="ARBA00022448"/>
    </source>
</evidence>
<keyword evidence="13" id="KW-0964">Secreted</keyword>
<dbReference type="Gene3D" id="1.20.1250.20">
    <property type="entry name" value="MFS general substrate transporter like domains"/>
    <property type="match status" value="1"/>
</dbReference>
<dbReference type="PRINTS" id="PR00171">
    <property type="entry name" value="SUGRTRNSPORT"/>
</dbReference>
<evidence type="ECO:0000256" key="22">
    <source>
        <dbReference type="ARBA" id="ARBA00029961"/>
    </source>
</evidence>
<evidence type="ECO:0000256" key="19">
    <source>
        <dbReference type="ARBA" id="ARBA00023136"/>
    </source>
</evidence>
<evidence type="ECO:0000256" key="7">
    <source>
        <dbReference type="ARBA" id="ARBA00007004"/>
    </source>
</evidence>
<keyword evidence="19 35" id="KW-0472">Membrane</keyword>
<dbReference type="InterPro" id="IPR020846">
    <property type="entry name" value="MFS_dom"/>
</dbReference>
<keyword evidence="15 37" id="KW-0762">Sugar transport</keyword>
<evidence type="ECO:0000313" key="38">
    <source>
        <dbReference type="Proteomes" id="UP000028990"/>
    </source>
</evidence>
<proteinExistence type="inferred from homology"/>
<protein>
    <recommendedName>
        <fullName evidence="28">Macrophage migration inhibitory factor</fullName>
        <ecNumber evidence="27">5.3.2.1</ecNumber>
        <ecNumber evidence="26">5.3.3.12</ecNumber>
    </recommendedName>
    <alternativeName>
        <fullName evidence="23">Fructose transporter</fullName>
    </alternativeName>
    <alternativeName>
        <fullName evidence="22">Glucose transporter type 5, small intestine</fullName>
    </alternativeName>
    <alternativeName>
        <fullName evidence="31">L-dopachrome isomerase</fullName>
    </alternativeName>
    <alternativeName>
        <fullName evidence="29">L-dopachrome tautomerase</fullName>
    </alternativeName>
    <alternativeName>
        <fullName evidence="30">Phenylpyruvate tautomerase</fullName>
    </alternativeName>
    <alternativeName>
        <fullName evidence="8">Solute carrier family 2, facilitated glucose transporter member 5</fullName>
    </alternativeName>
</protein>
<evidence type="ECO:0000256" key="18">
    <source>
        <dbReference type="ARBA" id="ARBA00022989"/>
    </source>
</evidence>
<evidence type="ECO:0000256" key="32">
    <source>
        <dbReference type="ARBA" id="ARBA00046107"/>
    </source>
</evidence>
<dbReference type="FunFam" id="3.30.429.10:FF:000001">
    <property type="entry name" value="Macrophage migration inhibitory factor"/>
    <property type="match status" value="1"/>
</dbReference>
<dbReference type="GO" id="GO:0070837">
    <property type="term" value="P:dehydroascorbic acid transport"/>
    <property type="evidence" value="ECO:0007669"/>
    <property type="project" value="TreeGrafter"/>
</dbReference>
<evidence type="ECO:0000256" key="26">
    <source>
        <dbReference type="ARBA" id="ARBA00038932"/>
    </source>
</evidence>
<dbReference type="GO" id="GO:0055056">
    <property type="term" value="F:D-glucose transmembrane transporter activity"/>
    <property type="evidence" value="ECO:0007669"/>
    <property type="project" value="TreeGrafter"/>
</dbReference>
<dbReference type="GO" id="GO:0071332">
    <property type="term" value="P:cellular response to fructose stimulus"/>
    <property type="evidence" value="ECO:0007669"/>
    <property type="project" value="UniProtKB-ARBA"/>
</dbReference>
<evidence type="ECO:0000313" key="37">
    <source>
        <dbReference type="EMBL" id="KFO23713.1"/>
    </source>
</evidence>
<evidence type="ECO:0000256" key="5">
    <source>
        <dbReference type="ARBA" id="ARBA00004651"/>
    </source>
</evidence>
<evidence type="ECO:0000256" key="17">
    <source>
        <dbReference type="ARBA" id="ARBA00022859"/>
    </source>
</evidence>
<feature type="transmembrane region" description="Helical" evidence="35">
    <location>
        <begin position="440"/>
        <end position="464"/>
    </location>
</feature>
<comment type="similarity">
    <text evidence="7">Belongs to the major facilitator superfamily. Sugar transporter (TC 2.A.1.1) family. Glucose transporter subfamily.</text>
</comment>
<evidence type="ECO:0000256" key="10">
    <source>
        <dbReference type="ARBA" id="ARBA00022475"/>
    </source>
</evidence>
<dbReference type="GO" id="GO:0042383">
    <property type="term" value="C:sarcolemma"/>
    <property type="evidence" value="ECO:0007669"/>
    <property type="project" value="UniProtKB-SubCell"/>
</dbReference>
<evidence type="ECO:0000256" key="28">
    <source>
        <dbReference type="ARBA" id="ARBA00039619"/>
    </source>
</evidence>
<dbReference type="EC" id="5.3.2.1" evidence="27"/>
<evidence type="ECO:0000256" key="34">
    <source>
        <dbReference type="RuleBase" id="RU003346"/>
    </source>
</evidence>
<dbReference type="InterPro" id="IPR019829">
    <property type="entry name" value="Macrophage_inhib_fac_CS"/>
</dbReference>
<dbReference type="GO" id="GO:0045087">
    <property type="term" value="P:innate immune response"/>
    <property type="evidence" value="ECO:0007669"/>
    <property type="project" value="UniProtKB-KW"/>
</dbReference>
<gene>
    <name evidence="37" type="ORF">H920_14917</name>
</gene>
<dbReference type="AlphaFoldDB" id="A0A091CZQ6"/>
<dbReference type="GO" id="GO:0050178">
    <property type="term" value="F:phenylpyruvate tautomerase activity"/>
    <property type="evidence" value="ECO:0007669"/>
    <property type="project" value="UniProtKB-EC"/>
</dbReference>
<dbReference type="GO" id="GO:1990539">
    <property type="term" value="P:fructose import across plasma membrane"/>
    <property type="evidence" value="ECO:0007669"/>
    <property type="project" value="UniProtKB-ARBA"/>
</dbReference>
<evidence type="ECO:0000256" key="8">
    <source>
        <dbReference type="ARBA" id="ARBA00015973"/>
    </source>
</evidence>
<keyword evidence="12" id="KW-0202">Cytokine</keyword>
<dbReference type="GO" id="GO:0005125">
    <property type="term" value="F:cytokine activity"/>
    <property type="evidence" value="ECO:0007669"/>
    <property type="project" value="UniProtKB-KW"/>
</dbReference>
<evidence type="ECO:0000256" key="4">
    <source>
        <dbReference type="ARBA" id="ARBA00004613"/>
    </source>
</evidence>
<dbReference type="EMBL" id="KN123755">
    <property type="protein sequence ID" value="KFO23713.1"/>
    <property type="molecule type" value="Genomic_DNA"/>
</dbReference>
<keyword evidence="38" id="KW-1185">Reference proteome</keyword>
<evidence type="ECO:0000256" key="3">
    <source>
        <dbReference type="ARBA" id="ARBA00004496"/>
    </source>
</evidence>
<dbReference type="PROSITE" id="PS50850">
    <property type="entry name" value="MFS"/>
    <property type="match status" value="1"/>
</dbReference>
<evidence type="ECO:0000256" key="20">
    <source>
        <dbReference type="ARBA" id="ARBA00023198"/>
    </source>
</evidence>
<evidence type="ECO:0000259" key="36">
    <source>
        <dbReference type="PROSITE" id="PS50850"/>
    </source>
</evidence>
<dbReference type="SUPFAM" id="SSF103473">
    <property type="entry name" value="MFS general substrate transporter"/>
    <property type="match status" value="1"/>
</dbReference>
<evidence type="ECO:0000256" key="16">
    <source>
        <dbReference type="ARBA" id="ARBA00022692"/>
    </source>
</evidence>
<evidence type="ECO:0000256" key="14">
    <source>
        <dbReference type="ARBA" id="ARBA00022588"/>
    </source>
</evidence>
<keyword evidence="11" id="KW-0963">Cytoplasm</keyword>
<feature type="transmembrane region" description="Helical" evidence="35">
    <location>
        <begin position="224"/>
        <end position="243"/>
    </location>
</feature>
<feature type="domain" description="Major facilitator superfamily (MFS) profile" evidence="36">
    <location>
        <begin position="51"/>
        <end position="515"/>
    </location>
</feature>
<evidence type="ECO:0000256" key="35">
    <source>
        <dbReference type="SAM" id="Phobius"/>
    </source>
</evidence>
<name>A0A091CZQ6_FUKDA</name>
<keyword evidence="21" id="KW-0413">Isomerase</keyword>
<dbReference type="Gene3D" id="3.30.429.10">
    <property type="entry name" value="Macrophage Migration Inhibitory Factor"/>
    <property type="match status" value="1"/>
</dbReference>
<dbReference type="GO" id="GO:0005737">
    <property type="term" value="C:cytoplasm"/>
    <property type="evidence" value="ECO:0007669"/>
    <property type="project" value="UniProtKB-SubCell"/>
</dbReference>
<dbReference type="InterPro" id="IPR045263">
    <property type="entry name" value="GLUT"/>
</dbReference>
<comment type="function">
    <text evidence="32">Pro-inflammatory cytokine involved in the innate immune response to bacterial pathogens. The expression of MIF at sites of inflammation suggests a role as mediator in regulating the function of macrophages in host defense. Counteracts the anti-inflammatory activity of glucocorticoids. Has phenylpyruvate tautomerase and dopachrome tautomerase activity (in vitro), but the physiological substrate is not known. It is not clear whether the tautomerase activity has any physiological relevance, and whether it is important for cytokine activity.</text>
</comment>
<dbReference type="Proteomes" id="UP000028990">
    <property type="component" value="Unassembled WGS sequence"/>
</dbReference>
<evidence type="ECO:0000256" key="1">
    <source>
        <dbReference type="ARBA" id="ARBA00000590"/>
    </source>
</evidence>
<evidence type="ECO:0000256" key="33">
    <source>
        <dbReference type="ARBA" id="ARBA00057454"/>
    </source>
</evidence>
<comment type="catalytic activity">
    <reaction evidence="1">
        <text>D-fructose(out) = D-fructose(in)</text>
        <dbReference type="Rhea" id="RHEA:60372"/>
        <dbReference type="ChEBI" id="CHEBI:37721"/>
    </reaction>
</comment>
<dbReference type="eggNOG" id="KOG1759">
    <property type="taxonomic scope" value="Eukaryota"/>
</dbReference>
<keyword evidence="17" id="KW-0391">Immunity</keyword>
<dbReference type="PROSITE" id="PS01158">
    <property type="entry name" value="MIF"/>
    <property type="match status" value="1"/>
</dbReference>
<dbReference type="InterPro" id="IPR014347">
    <property type="entry name" value="Tautomerase/MIF_sf"/>
</dbReference>
<evidence type="ECO:0000256" key="21">
    <source>
        <dbReference type="ARBA" id="ARBA00023235"/>
    </source>
</evidence>
<evidence type="ECO:0000256" key="30">
    <source>
        <dbReference type="ARBA" id="ARBA00041912"/>
    </source>
</evidence>
<dbReference type="GO" id="GO:0004167">
    <property type="term" value="F:dopachrome isomerase activity"/>
    <property type="evidence" value="ECO:0007669"/>
    <property type="project" value="UniProtKB-EC"/>
</dbReference>
<keyword evidence="14" id="KW-0399">Innate immunity</keyword>
<feature type="transmembrane region" description="Helical" evidence="35">
    <location>
        <begin position="344"/>
        <end position="366"/>
    </location>
</feature>
<dbReference type="CDD" id="cd17432">
    <property type="entry name" value="MFS_GLUT_Class2"/>
    <property type="match status" value="1"/>
</dbReference>
<keyword evidence="10" id="KW-1003">Cell membrane</keyword>
<evidence type="ECO:0000256" key="23">
    <source>
        <dbReference type="ARBA" id="ARBA00031099"/>
    </source>
</evidence>
<evidence type="ECO:0000256" key="11">
    <source>
        <dbReference type="ARBA" id="ARBA00022490"/>
    </source>
</evidence>
<dbReference type="GO" id="GO:0080135">
    <property type="term" value="P:regulation of cellular response to stress"/>
    <property type="evidence" value="ECO:0007669"/>
    <property type="project" value="UniProtKB-ARBA"/>
</dbReference>
<keyword evidence="20" id="KW-0395">Inflammatory response</keyword>
<feature type="transmembrane region" description="Helical" evidence="35">
    <location>
        <begin position="96"/>
        <end position="119"/>
    </location>
</feature>
<keyword evidence="9 34" id="KW-0813">Transport</keyword>
<dbReference type="SUPFAM" id="SSF55331">
    <property type="entry name" value="Tautomerase/MIF"/>
    <property type="match status" value="1"/>
</dbReference>
<feature type="transmembrane region" description="Helical" evidence="35">
    <location>
        <begin position="191"/>
        <end position="212"/>
    </location>
</feature>
<feature type="transmembrane region" description="Helical" evidence="35">
    <location>
        <begin position="404"/>
        <end position="428"/>
    </location>
</feature>
<dbReference type="InterPro" id="IPR001398">
    <property type="entry name" value="Macrophage_inhib_fac"/>
</dbReference>
<evidence type="ECO:0000256" key="13">
    <source>
        <dbReference type="ARBA" id="ARBA00022525"/>
    </source>
</evidence>
<feature type="transmembrane region" description="Helical" evidence="35">
    <location>
        <begin position="131"/>
        <end position="148"/>
    </location>
</feature>
<dbReference type="PROSITE" id="PS00217">
    <property type="entry name" value="SUGAR_TRANSPORT_2"/>
    <property type="match status" value="1"/>
</dbReference>
<comment type="catalytic activity">
    <reaction evidence="24">
        <text>3-phenylpyruvate = enol-phenylpyruvate</text>
        <dbReference type="Rhea" id="RHEA:17097"/>
        <dbReference type="ChEBI" id="CHEBI:16815"/>
        <dbReference type="ChEBI" id="CHEBI:18005"/>
        <dbReference type="EC" id="5.3.2.1"/>
    </reaction>
</comment>
<dbReference type="PANTHER" id="PTHR23503:SF22">
    <property type="entry name" value="SOLUTE CARRIER FAMILY 2, FACILITATED GLUCOSE TRANSPORTER MEMBER 11"/>
    <property type="match status" value="1"/>
</dbReference>
<dbReference type="NCBIfam" id="TIGR00879">
    <property type="entry name" value="SP"/>
    <property type="match status" value="1"/>
</dbReference>
<dbReference type="STRING" id="885580.ENSFDAP00000022629"/>
<reference evidence="37 38" key="1">
    <citation type="submission" date="2013-11" db="EMBL/GenBank/DDBJ databases">
        <title>The Damaraland mole rat (Fukomys damarensis) genome and evolution of African mole rats.</title>
        <authorList>
            <person name="Gladyshev V.N."/>
            <person name="Fang X."/>
        </authorList>
    </citation>
    <scope>NUCLEOTIDE SEQUENCE [LARGE SCALE GENOMIC DNA]</scope>
    <source>
        <tissue evidence="37">Liver</tissue>
    </source>
</reference>
<dbReference type="PANTHER" id="PTHR23503">
    <property type="entry name" value="SOLUTE CARRIER FAMILY 2"/>
    <property type="match status" value="1"/>
</dbReference>
<evidence type="ECO:0000256" key="31">
    <source>
        <dbReference type="ARBA" id="ARBA00042730"/>
    </source>
</evidence>
<feature type="transmembrane region" description="Helical" evidence="35">
    <location>
        <begin position="373"/>
        <end position="398"/>
    </location>
</feature>
<dbReference type="GO" id="GO:0046323">
    <property type="term" value="P:D-glucose import"/>
    <property type="evidence" value="ECO:0007669"/>
    <property type="project" value="TreeGrafter"/>
</dbReference>
<sequence length="619" mass="66484">MSCPDVGGPSHLHAAPLGLQYRPCSQILEFLPTFLLRLLVQDEGRVLLLTVCVAGIGGTFQFGYNLSIINAPTWHIQEFTNETWQAHTGRPLPDHLLLLVWSLIVSLFPLGGLSGALLAGPMAVILGRKKSLLVNNIFAVVAATLFGFSRKAGSLEMIMLGRLLVGVNAGVSMNIQPMYLGESAPKELRGAVAMSSAIFVALGIVMGQVVGLRELLGGRQAWPMLLASCLVPGVLQLASLPLLPESPRYLLIDRGDTEACVAALKWLRGDRDVTQELEEIEEERVACQGRRAQRPWELVLDPTLQRQVTSLVVLGSAMELCGNDSVYAYASSIFLAAGVPEERVQYAIIGTGSCELFAVLVSCVVIERVGRRVLLIGGYSLMICWGSIFTVALCLQGSFHWMPYLAMACIFAFILSFGIGPAGVTGILATELFDQTARPAAYVVCGVLLWTMLFLVGLGFPFILPAVTSREAGPLSGHVAQVPPLGPRECGPVLLPSSGRLSANMPMFVLNTNVPRASVPDGFLSELTQQLAQATGKPAQYIAVHVVPDQLMTFAGSSEPCALCSLHSIGKIGGAQNRSYSKLLCGLLAERLRISPDRIYINYYDMNAANVGWNGSTFA</sequence>
<dbReference type="InterPro" id="IPR003663">
    <property type="entry name" value="Sugar/inositol_transpt"/>
</dbReference>
<evidence type="ECO:0000256" key="25">
    <source>
        <dbReference type="ARBA" id="ARBA00036823"/>
    </source>
</evidence>
<feature type="transmembrane region" description="Helical" evidence="35">
    <location>
        <begin position="160"/>
        <end position="179"/>
    </location>
</feature>
<comment type="similarity">
    <text evidence="6">Belongs to the MIF family.</text>
</comment>
<dbReference type="InterPro" id="IPR036259">
    <property type="entry name" value="MFS_trans_sf"/>
</dbReference>
<comment type="function">
    <text evidence="33">Functions as a fructose transporter that has only low activity with other monosaccharides. Can mediate the uptake of deoxyglucose, but with low efficiency. Essential for fructose uptake in the small intestine. Plays a role in the regulation of salt uptake and blood pressure in response to dietary fructose. Required for the development of high blood pressure in response to high dietary fructose intake.</text>
</comment>
<dbReference type="InterPro" id="IPR005829">
    <property type="entry name" value="Sugar_transporter_CS"/>
</dbReference>
<dbReference type="GO" id="GO:0005615">
    <property type="term" value="C:extracellular space"/>
    <property type="evidence" value="ECO:0007669"/>
    <property type="project" value="UniProtKB-KW"/>
</dbReference>
<dbReference type="GO" id="GO:0005353">
    <property type="term" value="F:fructose transmembrane transporter activity"/>
    <property type="evidence" value="ECO:0007669"/>
    <property type="project" value="UniProtKB-ARBA"/>
</dbReference>
<dbReference type="GO" id="GO:0006954">
    <property type="term" value="P:inflammatory response"/>
    <property type="evidence" value="ECO:0007669"/>
    <property type="project" value="UniProtKB-KW"/>
</dbReference>
<comment type="catalytic activity">
    <reaction evidence="25">
        <text>L-dopachrome = 5,6-dihydroxyindole-2-carboxylate</text>
        <dbReference type="Rhea" id="RHEA:13041"/>
        <dbReference type="ChEBI" id="CHEBI:16875"/>
        <dbReference type="ChEBI" id="CHEBI:57509"/>
        <dbReference type="EC" id="5.3.3.12"/>
    </reaction>
</comment>
<evidence type="ECO:0000256" key="27">
    <source>
        <dbReference type="ARBA" id="ARBA00039086"/>
    </source>
</evidence>
<organism evidence="37 38">
    <name type="scientific">Fukomys damarensis</name>
    <name type="common">Damaraland mole rat</name>
    <name type="synonym">Cryptomys damarensis</name>
    <dbReference type="NCBI Taxonomy" id="885580"/>
    <lineage>
        <taxon>Eukaryota</taxon>
        <taxon>Metazoa</taxon>
        <taxon>Chordata</taxon>
        <taxon>Craniata</taxon>
        <taxon>Vertebrata</taxon>
        <taxon>Euteleostomi</taxon>
        <taxon>Mammalia</taxon>
        <taxon>Eutheria</taxon>
        <taxon>Euarchontoglires</taxon>
        <taxon>Glires</taxon>
        <taxon>Rodentia</taxon>
        <taxon>Hystricomorpha</taxon>
        <taxon>Bathyergidae</taxon>
        <taxon>Fukomys</taxon>
    </lineage>
</organism>
<accession>A0A091CZQ6</accession>
<keyword evidence="16 35" id="KW-0812">Transmembrane</keyword>
<comment type="subcellular location">
    <subcellularLocation>
        <location evidence="2">Cell membrane</location>
        <location evidence="2">Sarcolemma</location>
    </subcellularLocation>
    <subcellularLocation>
        <location evidence="5">Cell membrane</location>
        <topology evidence="5">Multi-pass membrane protein</topology>
    </subcellularLocation>
    <subcellularLocation>
        <location evidence="3">Cytoplasm</location>
    </subcellularLocation>
    <subcellularLocation>
        <location evidence="4">Secreted</location>
    </subcellularLocation>
</comment>